<evidence type="ECO:0000256" key="4">
    <source>
        <dbReference type="ARBA" id="ARBA00023306"/>
    </source>
</evidence>
<keyword evidence="2 6" id="KW-0132">Cell division</keyword>
<dbReference type="InterPro" id="IPR003494">
    <property type="entry name" value="SHS2_FtsA"/>
</dbReference>
<protein>
    <submittedName>
        <fullName evidence="6">Cell division protein FtsA</fullName>
    </submittedName>
</protein>
<accession>K1SQD4</accession>
<sequence length="414" mass="46271">MKKIYAGIDIGTDSVKIIVLEKIKGEFHLLASSKVKSRGIKRSEVVDVRELSNSVKMAVDEIEGKLDIKLKKIVACVSTKNCIFNIVSGKRDVIDPNCITGEDISEVFRDAIMGQVNQDYELVTAMPITFKIDGNLNVKDPKGRCGKVLETKLVITETPKEQLYKFLAVLDLCGLEVVDIAFGTTGDYFAVRNDSLDNQVGAIINIGEDTTNVSVYNKGIMIKNSVINVGSYYVDHDLSYIYNISMEDARDLKENFVIAASRYADANDKIELKTTGGTKYNVTQLDVSKVVEARIEEILKVSKKEIKNLTNRKISYIIVVGGLSEIAGFSYVLDSVFGNLAYVYNNNKIGIRNNSYTSVFGLLKYFDNKLTLRDTECNMFELEDLKKIITVKSRNDSVLNRMLGSFLQNKEDKV</sequence>
<evidence type="ECO:0000256" key="3">
    <source>
        <dbReference type="ARBA" id="ARBA00023136"/>
    </source>
</evidence>
<dbReference type="SUPFAM" id="SSF53067">
    <property type="entry name" value="Actin-like ATPase domain"/>
    <property type="match status" value="2"/>
</dbReference>
<dbReference type="InterPro" id="IPR043129">
    <property type="entry name" value="ATPase_NBD"/>
</dbReference>
<dbReference type="EMBL" id="AJWZ01006433">
    <property type="protein sequence ID" value="EKC59788.1"/>
    <property type="molecule type" value="Genomic_DNA"/>
</dbReference>
<evidence type="ECO:0000256" key="2">
    <source>
        <dbReference type="ARBA" id="ARBA00022618"/>
    </source>
</evidence>
<evidence type="ECO:0000259" key="5">
    <source>
        <dbReference type="SMART" id="SM00842"/>
    </source>
</evidence>
<dbReference type="GO" id="GO:0032153">
    <property type="term" value="C:cell division site"/>
    <property type="evidence" value="ECO:0007669"/>
    <property type="project" value="TreeGrafter"/>
</dbReference>
<dbReference type="InterPro" id="IPR020823">
    <property type="entry name" value="Cell_div_FtsA"/>
</dbReference>
<dbReference type="PANTHER" id="PTHR32432:SF4">
    <property type="entry name" value="CELL DIVISION PROTEIN FTSA"/>
    <property type="match status" value="1"/>
</dbReference>
<gene>
    <name evidence="6" type="ORF">OBE_09303</name>
</gene>
<dbReference type="NCBIfam" id="TIGR01174">
    <property type="entry name" value="ftsA"/>
    <property type="match status" value="1"/>
</dbReference>
<keyword evidence="3" id="KW-0472">Membrane</keyword>
<keyword evidence="4" id="KW-0131">Cell cycle</keyword>
<evidence type="ECO:0000313" key="6">
    <source>
        <dbReference type="EMBL" id="EKC59788.1"/>
    </source>
</evidence>
<name>K1SQD4_9ZZZZ</name>
<dbReference type="GO" id="GO:0009898">
    <property type="term" value="C:cytoplasmic side of plasma membrane"/>
    <property type="evidence" value="ECO:0007669"/>
    <property type="project" value="TreeGrafter"/>
</dbReference>
<keyword evidence="1" id="KW-1003">Cell membrane</keyword>
<dbReference type="GO" id="GO:0051301">
    <property type="term" value="P:cell division"/>
    <property type="evidence" value="ECO:0007669"/>
    <property type="project" value="UniProtKB-KW"/>
</dbReference>
<dbReference type="Pfam" id="PF14450">
    <property type="entry name" value="FtsA"/>
    <property type="match status" value="1"/>
</dbReference>
<proteinExistence type="predicted"/>
<dbReference type="AlphaFoldDB" id="K1SQD4"/>
<dbReference type="InterPro" id="IPR050696">
    <property type="entry name" value="FtsA/MreB"/>
</dbReference>
<dbReference type="SMART" id="SM00842">
    <property type="entry name" value="FtsA"/>
    <property type="match status" value="1"/>
</dbReference>
<dbReference type="PANTHER" id="PTHR32432">
    <property type="entry name" value="CELL DIVISION PROTEIN FTSA-RELATED"/>
    <property type="match status" value="1"/>
</dbReference>
<dbReference type="Pfam" id="PF02491">
    <property type="entry name" value="SHS2_FTSA"/>
    <property type="match status" value="1"/>
</dbReference>
<organism evidence="6">
    <name type="scientific">human gut metagenome</name>
    <dbReference type="NCBI Taxonomy" id="408170"/>
    <lineage>
        <taxon>unclassified sequences</taxon>
        <taxon>metagenomes</taxon>
        <taxon>organismal metagenomes</taxon>
    </lineage>
</organism>
<reference evidence="6" key="1">
    <citation type="journal article" date="2013" name="Environ. Microbiol.">
        <title>Microbiota from the distal guts of lean and obese adolescents exhibit partial functional redundancy besides clear differences in community structure.</title>
        <authorList>
            <person name="Ferrer M."/>
            <person name="Ruiz A."/>
            <person name="Lanza F."/>
            <person name="Haange S.B."/>
            <person name="Oberbach A."/>
            <person name="Till H."/>
            <person name="Bargiela R."/>
            <person name="Campoy C."/>
            <person name="Segura M.T."/>
            <person name="Richter M."/>
            <person name="von Bergen M."/>
            <person name="Seifert J."/>
            <person name="Suarez A."/>
        </authorList>
    </citation>
    <scope>NUCLEOTIDE SEQUENCE</scope>
</reference>
<dbReference type="PIRSF" id="PIRSF003101">
    <property type="entry name" value="FtsA"/>
    <property type="match status" value="1"/>
</dbReference>
<dbReference type="Gene3D" id="3.30.420.40">
    <property type="match status" value="2"/>
</dbReference>
<evidence type="ECO:0000256" key="1">
    <source>
        <dbReference type="ARBA" id="ARBA00022475"/>
    </source>
</evidence>
<feature type="domain" description="SHS2" evidence="5">
    <location>
        <begin position="5"/>
        <end position="184"/>
    </location>
</feature>
<comment type="caution">
    <text evidence="6">The sequence shown here is derived from an EMBL/GenBank/DDBJ whole genome shotgun (WGS) entry which is preliminary data.</text>
</comment>